<proteinExistence type="predicted"/>
<feature type="compositionally biased region" description="Gly residues" evidence="1">
    <location>
        <begin position="369"/>
        <end position="380"/>
    </location>
</feature>
<feature type="region of interest" description="Disordered" evidence="1">
    <location>
        <begin position="268"/>
        <end position="414"/>
    </location>
</feature>
<dbReference type="Proteomes" id="UP000253628">
    <property type="component" value="Unassembled WGS sequence"/>
</dbReference>
<comment type="caution">
    <text evidence="3">The sequence shown here is derived from an EMBL/GenBank/DDBJ whole genome shotgun (WGS) entry which is preliminary data.</text>
</comment>
<evidence type="ECO:0000256" key="1">
    <source>
        <dbReference type="SAM" id="MobiDB-lite"/>
    </source>
</evidence>
<feature type="compositionally biased region" description="Basic and acidic residues" evidence="1">
    <location>
        <begin position="269"/>
        <end position="279"/>
    </location>
</feature>
<feature type="chain" id="PRO_5016993393" evidence="2">
    <location>
        <begin position="27"/>
        <end position="414"/>
    </location>
</feature>
<evidence type="ECO:0000313" key="4">
    <source>
        <dbReference type="Proteomes" id="UP000253628"/>
    </source>
</evidence>
<evidence type="ECO:0000256" key="2">
    <source>
        <dbReference type="SAM" id="SignalP"/>
    </source>
</evidence>
<dbReference type="EMBL" id="QNRQ01000001">
    <property type="protein sequence ID" value="RBP43380.1"/>
    <property type="molecule type" value="Genomic_DNA"/>
</dbReference>
<keyword evidence="2" id="KW-0732">Signal</keyword>
<reference evidence="3 4" key="1">
    <citation type="submission" date="2018-06" db="EMBL/GenBank/DDBJ databases">
        <title>Genomic Encyclopedia of Type Strains, Phase IV (KMG-IV): sequencing the most valuable type-strain genomes for metagenomic binning, comparative biology and taxonomic classification.</title>
        <authorList>
            <person name="Goeker M."/>
        </authorList>
    </citation>
    <scope>NUCLEOTIDE SEQUENCE [LARGE SCALE GENOMIC DNA]</scope>
    <source>
        <strain evidence="3 4">DSM 25520</strain>
    </source>
</reference>
<dbReference type="PANTHER" id="PTHR40269">
    <property type="entry name" value="OUTER MEMBRANE PROTEIN-RELATED"/>
    <property type="match status" value="1"/>
</dbReference>
<feature type="compositionally biased region" description="Basic and acidic residues" evidence="1">
    <location>
        <begin position="382"/>
        <end position="414"/>
    </location>
</feature>
<protein>
    <submittedName>
        <fullName evidence="3">Uncharacterized protein DUF3300</fullName>
    </submittedName>
</protein>
<keyword evidence="4" id="KW-1185">Reference proteome</keyword>
<feature type="compositionally biased region" description="Basic and acidic residues" evidence="1">
    <location>
        <begin position="288"/>
        <end position="297"/>
    </location>
</feature>
<evidence type="ECO:0000313" key="3">
    <source>
        <dbReference type="EMBL" id="RBP43380.1"/>
    </source>
</evidence>
<accession>A0A366HKA0</accession>
<dbReference type="PANTHER" id="PTHR40269:SF1">
    <property type="entry name" value="OUTER MEMBRANE PROTEIN"/>
    <property type="match status" value="1"/>
</dbReference>
<dbReference type="AlphaFoldDB" id="A0A366HKA0"/>
<dbReference type="RefSeq" id="WP_147251579.1">
    <property type="nucleotide sequence ID" value="NZ_JACCEU010000001.1"/>
</dbReference>
<name>A0A366HKA0_9BURK</name>
<dbReference type="InterPro" id="IPR021728">
    <property type="entry name" value="DUF3300"/>
</dbReference>
<sequence>MTYLFSRIALMLICLPFIFGSTSAHAADAYSQQEIEQLVAPVALYPDPLLSQVLMAATYPVEVVEAARWRADQPKKLSDAQLGQMLQDQPWDPSVKSVAAFPDVLNMMNENISWTDQLGDAFLDQQEDVMDAVQRLRTRAQAAGHLQSSPQQVVSASGNPAIITIVPARPDVVYVPIYNPTVIYGAWPYPDYPPYYWHPPRYAVSGPVITFAGALVVGSVLWSSYDWHHHRFHVDVNRYNRFNRTRITSEGWHRDFERRRTAAVHRNSVARDRFEDQRRNNMQAPARGDFKQERRGQDTPSRSSNRDRHPDQKRRSNESGAPRHDSRTERPARPQAQRESQMPSSESHRAPRMERPANITRTPRESGNSGNGYGNRGGGRSEAARPREQRQAERQERRSSRHENSGGKGKDRDG</sequence>
<gene>
    <name evidence="3" type="ORF">DFR37_101512</name>
</gene>
<feature type="compositionally biased region" description="Basic and acidic residues" evidence="1">
    <location>
        <begin position="346"/>
        <end position="355"/>
    </location>
</feature>
<feature type="signal peptide" evidence="2">
    <location>
        <begin position="1"/>
        <end position="26"/>
    </location>
</feature>
<dbReference type="Pfam" id="PF11737">
    <property type="entry name" value="DUF3300"/>
    <property type="match status" value="1"/>
</dbReference>
<organism evidence="3 4">
    <name type="scientific">Eoetvoesiella caeni</name>
    <dbReference type="NCBI Taxonomy" id="645616"/>
    <lineage>
        <taxon>Bacteria</taxon>
        <taxon>Pseudomonadati</taxon>
        <taxon>Pseudomonadota</taxon>
        <taxon>Betaproteobacteria</taxon>
        <taxon>Burkholderiales</taxon>
        <taxon>Alcaligenaceae</taxon>
        <taxon>Eoetvoesiella</taxon>
    </lineage>
</organism>
<dbReference type="OrthoDB" id="197257at2"/>
<feature type="compositionally biased region" description="Basic and acidic residues" evidence="1">
    <location>
        <begin position="304"/>
        <end position="332"/>
    </location>
</feature>